<dbReference type="GO" id="GO:0007165">
    <property type="term" value="P:signal transduction"/>
    <property type="evidence" value="ECO:0007669"/>
    <property type="project" value="InterPro"/>
</dbReference>
<dbReference type="EMBL" id="FN326682">
    <property type="protein sequence ID" value="CAX82406.1"/>
    <property type="molecule type" value="mRNA"/>
</dbReference>
<dbReference type="AlphaFoldDB" id="C7TXT0"/>
<evidence type="ECO:0000313" key="1">
    <source>
        <dbReference type="EMBL" id="CAX82406.1"/>
    </source>
</evidence>
<dbReference type="SUPFAM" id="SSF81296">
    <property type="entry name" value="E set domains"/>
    <property type="match status" value="1"/>
</dbReference>
<dbReference type="InterPro" id="IPR014756">
    <property type="entry name" value="Ig_E-set"/>
</dbReference>
<name>C7TXT0_SCHJA</name>
<reference evidence="1" key="2">
    <citation type="submission" date="2009-03" db="EMBL/GenBank/DDBJ databases">
        <authorList>
            <person name="Gang L."/>
        </authorList>
    </citation>
    <scope>NUCLEOTIDE SEQUENCE</scope>
    <source>
        <strain evidence="1">Anhui</strain>
    </source>
</reference>
<organism evidence="1">
    <name type="scientific">Schistosoma japonicum</name>
    <name type="common">Blood fluke</name>
    <dbReference type="NCBI Taxonomy" id="6182"/>
    <lineage>
        <taxon>Eukaryota</taxon>
        <taxon>Metazoa</taxon>
        <taxon>Spiralia</taxon>
        <taxon>Lophotrochozoa</taxon>
        <taxon>Platyhelminthes</taxon>
        <taxon>Trematoda</taxon>
        <taxon>Digenea</taxon>
        <taxon>Strigeidida</taxon>
        <taxon>Schistosomatoidea</taxon>
        <taxon>Schistosomatidae</taxon>
        <taxon>Schistosoma</taxon>
    </lineage>
</organism>
<reference evidence="1" key="1">
    <citation type="journal article" date="2009" name="Nature">
        <title>The Schistosoma japonicum genome reveals features of host-parasite interplay.</title>
        <authorList>
            <person name="Liu F."/>
            <person name="Zhou Y."/>
            <person name="Wang Z.Q."/>
            <person name="Lu G."/>
            <person name="Zheng H."/>
            <person name="Brindley P.J."/>
            <person name="McManus D.P."/>
            <person name="Blair D."/>
            <person name="Zhang Q.H."/>
            <person name="Zhong Y."/>
            <person name="Wang S."/>
            <person name="Han Z.G."/>
            <person name="Chen Z."/>
        </authorList>
    </citation>
    <scope>NUCLEOTIDE SEQUENCE</scope>
    <source>
        <strain evidence="1">Anhui</strain>
    </source>
</reference>
<protein>
    <submittedName>
        <fullName evidence="1">Hypotheticial protein</fullName>
    </submittedName>
</protein>
<proteinExistence type="evidence at transcript level"/>
<dbReference type="InterPro" id="IPR014753">
    <property type="entry name" value="Arrestin_N"/>
</dbReference>
<sequence length="43" mass="5021">MVSEGSHGRYFDVLKKSTPDGKLSLYLDRRTFIDHFSYVDPIE</sequence>
<accession>C7TXT0</accession>
<dbReference type="Gene3D" id="2.60.40.840">
    <property type="match status" value="1"/>
</dbReference>